<proteinExistence type="predicted"/>
<sequence>MERLISKIRSFRGITSFKLTEQWTLSSAVTPRSRIRYITLRQLPGEQKTVSSFRRLKLYKEIVAETMANREKRYLTDPNAQPTFHVGNKMHRASEKIDAVSASPNTQMSISVPPIPNPFEGMCEMQRSFETQTTMPIVENLIGVMSCEPATTTDQAEAIANMNDVPLDGNGIDPCKMLDHAEDTLHIPLKINTDNKVISTPRAKKRTPSRINPTPLLKKPTQAS</sequence>
<reference evidence="1" key="1">
    <citation type="submission" date="2023-04" db="EMBL/GenBank/DDBJ databases">
        <title>A chromosome-level genome assembly of the parasitoid wasp Eretmocerus hayati.</title>
        <authorList>
            <person name="Zhong Y."/>
            <person name="Liu S."/>
            <person name="Liu Y."/>
        </authorList>
    </citation>
    <scope>NUCLEOTIDE SEQUENCE</scope>
    <source>
        <strain evidence="1">ZJU_SS_LIU_2023</strain>
    </source>
</reference>
<dbReference type="Proteomes" id="UP001239111">
    <property type="component" value="Chromosome 1"/>
</dbReference>
<protein>
    <submittedName>
        <fullName evidence="1">Uncharacterized protein</fullName>
    </submittedName>
</protein>
<gene>
    <name evidence="1" type="ORF">QAD02_018276</name>
</gene>
<comment type="caution">
    <text evidence="1">The sequence shown here is derived from an EMBL/GenBank/DDBJ whole genome shotgun (WGS) entry which is preliminary data.</text>
</comment>
<accession>A0ACC2PGQ0</accession>
<evidence type="ECO:0000313" key="2">
    <source>
        <dbReference type="Proteomes" id="UP001239111"/>
    </source>
</evidence>
<evidence type="ECO:0000313" key="1">
    <source>
        <dbReference type="EMBL" id="KAJ8682484.1"/>
    </source>
</evidence>
<dbReference type="EMBL" id="CM056741">
    <property type="protein sequence ID" value="KAJ8682484.1"/>
    <property type="molecule type" value="Genomic_DNA"/>
</dbReference>
<organism evidence="1 2">
    <name type="scientific">Eretmocerus hayati</name>
    <dbReference type="NCBI Taxonomy" id="131215"/>
    <lineage>
        <taxon>Eukaryota</taxon>
        <taxon>Metazoa</taxon>
        <taxon>Ecdysozoa</taxon>
        <taxon>Arthropoda</taxon>
        <taxon>Hexapoda</taxon>
        <taxon>Insecta</taxon>
        <taxon>Pterygota</taxon>
        <taxon>Neoptera</taxon>
        <taxon>Endopterygota</taxon>
        <taxon>Hymenoptera</taxon>
        <taxon>Apocrita</taxon>
        <taxon>Proctotrupomorpha</taxon>
        <taxon>Chalcidoidea</taxon>
        <taxon>Aphelinidae</taxon>
        <taxon>Aphelininae</taxon>
        <taxon>Eretmocerus</taxon>
    </lineage>
</organism>
<name>A0ACC2PGQ0_9HYME</name>
<keyword evidence="2" id="KW-1185">Reference proteome</keyword>